<dbReference type="InterPro" id="IPR045861">
    <property type="entry name" value="CorA_cytoplasmic_dom"/>
</dbReference>
<name>A0A813J1W4_POLGL</name>
<gene>
    <name evidence="1" type="ORF">PGLA2088_LOCUS15816</name>
</gene>
<dbReference type="Gene3D" id="1.20.58.340">
    <property type="entry name" value="Magnesium transport protein CorA, transmembrane region"/>
    <property type="match status" value="1"/>
</dbReference>
<protein>
    <submittedName>
        <fullName evidence="1">Uncharacterized protein</fullName>
    </submittedName>
</protein>
<organism evidence="1 2">
    <name type="scientific">Polarella glacialis</name>
    <name type="common">Dinoflagellate</name>
    <dbReference type="NCBI Taxonomy" id="89957"/>
    <lineage>
        <taxon>Eukaryota</taxon>
        <taxon>Sar</taxon>
        <taxon>Alveolata</taxon>
        <taxon>Dinophyceae</taxon>
        <taxon>Suessiales</taxon>
        <taxon>Suessiaceae</taxon>
        <taxon>Polarella</taxon>
    </lineage>
</organism>
<comment type="caution">
    <text evidence="1">The sequence shown here is derived from an EMBL/GenBank/DDBJ whole genome shotgun (WGS) entry which is preliminary data.</text>
</comment>
<reference evidence="1" key="1">
    <citation type="submission" date="2021-02" db="EMBL/GenBank/DDBJ databases">
        <authorList>
            <person name="Dougan E. K."/>
            <person name="Rhodes N."/>
            <person name="Thang M."/>
            <person name="Chan C."/>
        </authorList>
    </citation>
    <scope>NUCLEOTIDE SEQUENCE</scope>
</reference>
<proteinExistence type="predicted"/>
<accession>A0A813J1W4</accession>
<feature type="non-terminal residue" evidence="1">
    <location>
        <position position="1"/>
    </location>
</feature>
<evidence type="ECO:0000313" key="2">
    <source>
        <dbReference type="Proteomes" id="UP000626109"/>
    </source>
</evidence>
<evidence type="ECO:0000313" key="1">
    <source>
        <dbReference type="EMBL" id="CAE8665107.1"/>
    </source>
</evidence>
<sequence>YRAQLRWFSSLITAEEARVSVDVEKRLLQNKVELDWLQRKLRPMLRVLKHLIRDKVIDPDVTRYLEDVEDHLGTFLEE</sequence>
<dbReference type="AlphaFoldDB" id="A0A813J1W4"/>
<dbReference type="Proteomes" id="UP000626109">
    <property type="component" value="Unassembled WGS sequence"/>
</dbReference>
<dbReference type="SUPFAM" id="SSF143865">
    <property type="entry name" value="CorA soluble domain-like"/>
    <property type="match status" value="1"/>
</dbReference>
<feature type="non-terminal residue" evidence="1">
    <location>
        <position position="78"/>
    </location>
</feature>
<dbReference type="EMBL" id="CAJNNW010019753">
    <property type="protein sequence ID" value="CAE8665107.1"/>
    <property type="molecule type" value="Genomic_DNA"/>
</dbReference>